<keyword evidence="3" id="KW-1185">Reference proteome</keyword>
<dbReference type="EMBL" id="JABWDY010037000">
    <property type="protein sequence ID" value="KAF5180782.1"/>
    <property type="molecule type" value="Genomic_DNA"/>
</dbReference>
<dbReference type="SMART" id="SM00271">
    <property type="entry name" value="DnaJ"/>
    <property type="match status" value="1"/>
</dbReference>
<gene>
    <name evidence="2" type="ORF">FRX31_029635</name>
</gene>
<dbReference type="PANTHER" id="PTHR44137">
    <property type="entry name" value="BNAC03G44070D PROTEIN"/>
    <property type="match status" value="1"/>
</dbReference>
<feature type="domain" description="J" evidence="1">
    <location>
        <begin position="48"/>
        <end position="112"/>
    </location>
</feature>
<keyword evidence="2" id="KW-0346">Stress response</keyword>
<dbReference type="InterPro" id="IPR036869">
    <property type="entry name" value="J_dom_sf"/>
</dbReference>
<dbReference type="InterPro" id="IPR018253">
    <property type="entry name" value="DnaJ_domain_CS"/>
</dbReference>
<sequence>MGRVGEEESDLLKSQLVTDICSISSHSISSNTRHCRLHRYISTAPFIDWYLLLQVEENAHIDVIRRQFRKLALQLHPDKNKHPKAEVAFKLVSEAYACLSDKTKRKAFDSARCNSFCNECTQISSYKSCSFPAKRQTSSDAILRQLRVVRDIFREEVRTIEKCLKVNNASSKEYPVFDPSDHLFQDYPHNRTKVYRKSEDMRYLQAENLQSFHNRRGKCESPIFQIRSESILGSRKPVFLSS</sequence>
<accession>A0A7J6V8R7</accession>
<dbReference type="PANTHER" id="PTHR44137:SF13">
    <property type="entry name" value="CHAPERONE DNAJ-DOMAIN SUPERFAMILY PROTEIN"/>
    <property type="match status" value="1"/>
</dbReference>
<evidence type="ECO:0000313" key="3">
    <source>
        <dbReference type="Proteomes" id="UP000554482"/>
    </source>
</evidence>
<protein>
    <submittedName>
        <fullName evidence="2">Dnaj heat shock n-terminal domain-containing protein</fullName>
    </submittedName>
</protein>
<dbReference type="Proteomes" id="UP000554482">
    <property type="component" value="Unassembled WGS sequence"/>
</dbReference>
<proteinExistence type="predicted"/>
<organism evidence="2 3">
    <name type="scientific">Thalictrum thalictroides</name>
    <name type="common">Rue-anemone</name>
    <name type="synonym">Anemone thalictroides</name>
    <dbReference type="NCBI Taxonomy" id="46969"/>
    <lineage>
        <taxon>Eukaryota</taxon>
        <taxon>Viridiplantae</taxon>
        <taxon>Streptophyta</taxon>
        <taxon>Embryophyta</taxon>
        <taxon>Tracheophyta</taxon>
        <taxon>Spermatophyta</taxon>
        <taxon>Magnoliopsida</taxon>
        <taxon>Ranunculales</taxon>
        <taxon>Ranunculaceae</taxon>
        <taxon>Thalictroideae</taxon>
        <taxon>Thalictrum</taxon>
    </lineage>
</organism>
<dbReference type="OrthoDB" id="10250354at2759"/>
<dbReference type="PROSITE" id="PS00636">
    <property type="entry name" value="DNAJ_1"/>
    <property type="match status" value="1"/>
</dbReference>
<dbReference type="InterPro" id="IPR001623">
    <property type="entry name" value="DnaJ_domain"/>
</dbReference>
<dbReference type="PRINTS" id="PR00625">
    <property type="entry name" value="JDOMAIN"/>
</dbReference>
<comment type="caution">
    <text evidence="2">The sequence shown here is derived from an EMBL/GenBank/DDBJ whole genome shotgun (WGS) entry which is preliminary data.</text>
</comment>
<evidence type="ECO:0000313" key="2">
    <source>
        <dbReference type="EMBL" id="KAF5180782.1"/>
    </source>
</evidence>
<dbReference type="AlphaFoldDB" id="A0A7J6V8R7"/>
<dbReference type="SUPFAM" id="SSF46565">
    <property type="entry name" value="Chaperone J-domain"/>
    <property type="match status" value="1"/>
</dbReference>
<dbReference type="PROSITE" id="PS50076">
    <property type="entry name" value="DNAJ_2"/>
    <property type="match status" value="1"/>
</dbReference>
<dbReference type="Gene3D" id="1.10.287.110">
    <property type="entry name" value="DnaJ domain"/>
    <property type="match status" value="1"/>
</dbReference>
<name>A0A7J6V8R7_THATH</name>
<dbReference type="CDD" id="cd06257">
    <property type="entry name" value="DnaJ"/>
    <property type="match status" value="1"/>
</dbReference>
<dbReference type="Pfam" id="PF00226">
    <property type="entry name" value="DnaJ"/>
    <property type="match status" value="1"/>
</dbReference>
<reference evidence="2 3" key="1">
    <citation type="submission" date="2020-06" db="EMBL/GenBank/DDBJ databases">
        <title>Transcriptomic and genomic resources for Thalictrum thalictroides and T. hernandezii: Facilitating candidate gene discovery in an emerging model plant lineage.</title>
        <authorList>
            <person name="Arias T."/>
            <person name="Riano-Pachon D.M."/>
            <person name="Di Stilio V.S."/>
        </authorList>
    </citation>
    <scope>NUCLEOTIDE SEQUENCE [LARGE SCALE GENOMIC DNA]</scope>
    <source>
        <strain evidence="3">cv. WT478/WT964</strain>
        <tissue evidence="2">Leaves</tissue>
    </source>
</reference>
<evidence type="ECO:0000259" key="1">
    <source>
        <dbReference type="PROSITE" id="PS50076"/>
    </source>
</evidence>